<evidence type="ECO:0000259" key="8">
    <source>
        <dbReference type="Pfam" id="PF13396"/>
    </source>
</evidence>
<accession>A0A4Q9HZW1</accession>
<evidence type="ECO:0000256" key="6">
    <source>
        <dbReference type="SAM" id="Phobius"/>
    </source>
</evidence>
<keyword evidence="5 6" id="KW-0472">Membrane</keyword>
<keyword evidence="2" id="KW-1003">Cell membrane</keyword>
<evidence type="ECO:0000259" key="7">
    <source>
        <dbReference type="Pfam" id="PF09851"/>
    </source>
</evidence>
<dbReference type="InterPro" id="IPR018649">
    <property type="entry name" value="SHOCT"/>
</dbReference>
<sequence length="133" mass="14919">MHDYPLLSLTWTLLEFFLLILWFFLLFKVLSDLFRSHDMNGWAKAGWIIVVIVLPLVGVLLYVIFRGKSMAAREREQARQADAAVKQYIREAVAPSAGGPVSHADELAKLADLKAGGAISEEEYQKAKDKLLS</sequence>
<dbReference type="EMBL" id="SIXH01000021">
    <property type="protein sequence ID" value="TBO60934.1"/>
    <property type="molecule type" value="Genomic_DNA"/>
</dbReference>
<evidence type="ECO:0000256" key="2">
    <source>
        <dbReference type="ARBA" id="ARBA00022475"/>
    </source>
</evidence>
<evidence type="ECO:0000256" key="3">
    <source>
        <dbReference type="ARBA" id="ARBA00022692"/>
    </source>
</evidence>
<evidence type="ECO:0000313" key="9">
    <source>
        <dbReference type="EMBL" id="TBO60934.1"/>
    </source>
</evidence>
<proteinExistence type="predicted"/>
<dbReference type="Proteomes" id="UP000292452">
    <property type="component" value="Unassembled WGS sequence"/>
</dbReference>
<keyword evidence="10" id="KW-1185">Reference proteome</keyword>
<comment type="subcellular location">
    <subcellularLocation>
        <location evidence="1">Cell membrane</location>
        <topology evidence="1">Multi-pass membrane protein</topology>
    </subcellularLocation>
</comment>
<gene>
    <name evidence="9" type="ORF">EYS09_03980</name>
</gene>
<evidence type="ECO:0000256" key="1">
    <source>
        <dbReference type="ARBA" id="ARBA00004651"/>
    </source>
</evidence>
<dbReference type="Pfam" id="PF13396">
    <property type="entry name" value="PLDc_N"/>
    <property type="match status" value="1"/>
</dbReference>
<feature type="domain" description="SHOCT" evidence="7">
    <location>
        <begin position="105"/>
        <end position="132"/>
    </location>
</feature>
<dbReference type="RefSeq" id="WP_094794074.1">
    <property type="nucleotide sequence ID" value="NZ_NDXL01000002.1"/>
</dbReference>
<feature type="domain" description="Cardiolipin synthase N-terminal" evidence="8">
    <location>
        <begin position="20"/>
        <end position="66"/>
    </location>
</feature>
<comment type="caution">
    <text evidence="9">The sequence shown here is derived from an EMBL/GenBank/DDBJ whole genome shotgun (WGS) entry which is preliminary data.</text>
</comment>
<evidence type="ECO:0000313" key="10">
    <source>
        <dbReference type="Proteomes" id="UP000292452"/>
    </source>
</evidence>
<dbReference type="InterPro" id="IPR027379">
    <property type="entry name" value="CLS_N"/>
</dbReference>
<reference evidence="9 10" key="1">
    <citation type="submission" date="2019-02" db="EMBL/GenBank/DDBJ databases">
        <title>Draft Genome Sequence of Streptomyces sp. AM-2504, identified by 16S rRNA comparative analysis as a Streptomyces Kasugaensis strain.</title>
        <authorList>
            <person name="Napolioni V."/>
            <person name="Giuliodori A.M."/>
            <person name="Spurio R."/>
            <person name="Fabbretti A."/>
        </authorList>
    </citation>
    <scope>NUCLEOTIDE SEQUENCE [LARGE SCALE GENOMIC DNA]</scope>
    <source>
        <strain evidence="9 10">AM-2504</strain>
    </source>
</reference>
<keyword evidence="3 6" id="KW-0812">Transmembrane</keyword>
<evidence type="ECO:0000256" key="4">
    <source>
        <dbReference type="ARBA" id="ARBA00022989"/>
    </source>
</evidence>
<name>A0A4Q9HZW1_STRKA</name>
<evidence type="ECO:0000256" key="5">
    <source>
        <dbReference type="ARBA" id="ARBA00023136"/>
    </source>
</evidence>
<feature type="transmembrane region" description="Helical" evidence="6">
    <location>
        <begin position="7"/>
        <end position="25"/>
    </location>
</feature>
<keyword evidence="4 6" id="KW-1133">Transmembrane helix</keyword>
<feature type="transmembrane region" description="Helical" evidence="6">
    <location>
        <begin position="45"/>
        <end position="65"/>
    </location>
</feature>
<organism evidence="9 10">
    <name type="scientific">Streptomyces kasugaensis</name>
    <dbReference type="NCBI Taxonomy" id="1946"/>
    <lineage>
        <taxon>Bacteria</taxon>
        <taxon>Bacillati</taxon>
        <taxon>Actinomycetota</taxon>
        <taxon>Actinomycetes</taxon>
        <taxon>Kitasatosporales</taxon>
        <taxon>Streptomycetaceae</taxon>
        <taxon>Streptomyces</taxon>
    </lineage>
</organism>
<protein>
    <submittedName>
        <fullName evidence="9">SHOCT domain-containing protein</fullName>
    </submittedName>
</protein>
<dbReference type="GO" id="GO:0005886">
    <property type="term" value="C:plasma membrane"/>
    <property type="evidence" value="ECO:0007669"/>
    <property type="project" value="UniProtKB-SubCell"/>
</dbReference>
<dbReference type="Pfam" id="PF09851">
    <property type="entry name" value="SHOCT"/>
    <property type="match status" value="1"/>
</dbReference>
<dbReference type="AlphaFoldDB" id="A0A4Q9HZW1"/>